<reference evidence="1" key="1">
    <citation type="journal article" date="2014" name="Front. Microbiol.">
        <title>High frequency of phylogenetically diverse reductive dehalogenase-homologous genes in deep subseafloor sedimentary metagenomes.</title>
        <authorList>
            <person name="Kawai M."/>
            <person name="Futagami T."/>
            <person name="Toyoda A."/>
            <person name="Takaki Y."/>
            <person name="Nishi S."/>
            <person name="Hori S."/>
            <person name="Arai W."/>
            <person name="Tsubouchi T."/>
            <person name="Morono Y."/>
            <person name="Uchiyama I."/>
            <person name="Ito T."/>
            <person name="Fujiyama A."/>
            <person name="Inagaki F."/>
            <person name="Takami H."/>
        </authorList>
    </citation>
    <scope>NUCLEOTIDE SEQUENCE</scope>
    <source>
        <strain evidence="1">Expedition CK06-06</strain>
    </source>
</reference>
<comment type="caution">
    <text evidence="1">The sequence shown here is derived from an EMBL/GenBank/DDBJ whole genome shotgun (WGS) entry which is preliminary data.</text>
</comment>
<dbReference type="AlphaFoldDB" id="X1CWM1"/>
<evidence type="ECO:0000313" key="1">
    <source>
        <dbReference type="EMBL" id="GAH12237.1"/>
    </source>
</evidence>
<feature type="non-terminal residue" evidence="1">
    <location>
        <position position="1"/>
    </location>
</feature>
<organism evidence="1">
    <name type="scientific">marine sediment metagenome</name>
    <dbReference type="NCBI Taxonomy" id="412755"/>
    <lineage>
        <taxon>unclassified sequences</taxon>
        <taxon>metagenomes</taxon>
        <taxon>ecological metagenomes</taxon>
    </lineage>
</organism>
<gene>
    <name evidence="1" type="ORF">S01H4_63171</name>
</gene>
<sequence length="76" mass="8641">KRENLVTCITQFYELGEPGGLQTEFRDRMCTMPLDALKSACLELCGEAINRDMITFVKMGTRGTFGSQLYRTLNQK</sequence>
<name>X1CWM1_9ZZZZ</name>
<protein>
    <submittedName>
        <fullName evidence="1">Uncharacterized protein</fullName>
    </submittedName>
</protein>
<proteinExistence type="predicted"/>
<accession>X1CWM1</accession>
<dbReference type="EMBL" id="BART01037910">
    <property type="protein sequence ID" value="GAH12237.1"/>
    <property type="molecule type" value="Genomic_DNA"/>
</dbReference>